<dbReference type="InterPro" id="IPR032466">
    <property type="entry name" value="Metal_Hydrolase"/>
</dbReference>
<dbReference type="RefSeq" id="WP_046871212.1">
    <property type="nucleotide sequence ID" value="NZ_BAAAXI010000170.1"/>
</dbReference>
<dbReference type="InterPro" id="IPR006680">
    <property type="entry name" value="Amidohydro-rel"/>
</dbReference>
<protein>
    <submittedName>
        <fullName evidence="3">2-amino-3-carboxymuconate-6-semialdehyde decarboxylase</fullName>
        <ecNumber evidence="3">4.1.1.45</ecNumber>
    </submittedName>
</protein>
<accession>A0AAC9B033</accession>
<dbReference type="PANTHER" id="PTHR21240:SF30">
    <property type="entry name" value="AMIDOHYDROLASE-RELATED DOMAIN-CONTAINING PROTEIN-RELATED"/>
    <property type="match status" value="1"/>
</dbReference>
<organism evidence="3 4">
    <name type="scientific">Pediococcus damnosus</name>
    <dbReference type="NCBI Taxonomy" id="51663"/>
    <lineage>
        <taxon>Bacteria</taxon>
        <taxon>Bacillati</taxon>
        <taxon>Bacillota</taxon>
        <taxon>Bacilli</taxon>
        <taxon>Lactobacillales</taxon>
        <taxon>Lactobacillaceae</taxon>
        <taxon>Pediococcus</taxon>
    </lineage>
</organism>
<dbReference type="AlphaFoldDB" id="A0AAC9B033"/>
<dbReference type="InterPro" id="IPR032465">
    <property type="entry name" value="ACMSD"/>
</dbReference>
<reference evidence="3 4" key="1">
    <citation type="journal article" date="2016" name="PLoS ONE">
        <title>The Identification of Novel Diagnostic Marker Genes for the Detection of Beer Spoiling Pediococcus damnosus Strains Using the BlAst Diagnostic Gene findEr.</title>
        <authorList>
            <person name="Behr J."/>
            <person name="Geissler A.J."/>
            <person name="Schmid J."/>
            <person name="Zehe A."/>
            <person name="Vogel R.F."/>
        </authorList>
    </citation>
    <scope>NUCLEOTIDE SEQUENCE [LARGE SCALE GENOMIC DNA]</scope>
    <source>
        <strain evidence="3 4">TMW 2.1533</strain>
    </source>
</reference>
<dbReference type="Gene3D" id="3.20.20.140">
    <property type="entry name" value="Metal-dependent hydrolases"/>
    <property type="match status" value="1"/>
</dbReference>
<feature type="domain" description="Amidohydrolase-related" evidence="2">
    <location>
        <begin position="81"/>
        <end position="336"/>
    </location>
</feature>
<evidence type="ECO:0000313" key="4">
    <source>
        <dbReference type="Proteomes" id="UP000076405"/>
    </source>
</evidence>
<dbReference type="GO" id="GO:0016787">
    <property type="term" value="F:hydrolase activity"/>
    <property type="evidence" value="ECO:0007669"/>
    <property type="project" value="InterPro"/>
</dbReference>
<sequence>MKFITLEEHWESKRVNEAAKPYMPAPVNPHKDPADHSIAEFVAKSKKDNTELTSVGDKRLAFMDANQIDKQIMGYGDNSPQNLDPKVSIDLSRMANDDLADAIATHPDRFGGWAVLPVGDPKAAAAELERAVKEKGLQGAMIHGYYDGKFFDDPFYEPIFAKAEELDVPLYFHPAVIPNDIKEHYYDGDGWSELTAFTFAGAGWGWHEDLGVQMVRLILSGLFDRHPNLHIITGHWGEMVPNFLERMDQTLGLTAHLDRSISQTYRDNFYITPSGMFFNAQLQLDMTEVGSDHLMYSVDYPYNHPTGAATFLADAGLSMEDQEKIAYRNAEKLLHLSK</sequence>
<dbReference type="Pfam" id="PF04909">
    <property type="entry name" value="Amidohydro_2"/>
    <property type="match status" value="1"/>
</dbReference>
<dbReference type="Proteomes" id="UP000076405">
    <property type="component" value="Chromosome"/>
</dbReference>
<proteinExistence type="predicted"/>
<dbReference type="GO" id="GO:0001760">
    <property type="term" value="F:aminocarboxymuconate-semialdehyde decarboxylase activity"/>
    <property type="evidence" value="ECO:0007669"/>
    <property type="project" value="UniProtKB-EC"/>
</dbReference>
<dbReference type="SUPFAM" id="SSF51556">
    <property type="entry name" value="Metallo-dependent hydrolases"/>
    <property type="match status" value="1"/>
</dbReference>
<dbReference type="EMBL" id="CP012275">
    <property type="protein sequence ID" value="AMV61993.1"/>
    <property type="molecule type" value="Genomic_DNA"/>
</dbReference>
<dbReference type="GO" id="GO:0005829">
    <property type="term" value="C:cytosol"/>
    <property type="evidence" value="ECO:0007669"/>
    <property type="project" value="TreeGrafter"/>
</dbReference>
<name>A0AAC9B033_9LACO</name>
<keyword evidence="1 3" id="KW-0456">Lyase</keyword>
<dbReference type="EC" id="4.1.1.45" evidence="3"/>
<dbReference type="GeneID" id="57275427"/>
<gene>
    <name evidence="3" type="ORF">ADU70_0493</name>
</gene>
<dbReference type="PANTHER" id="PTHR21240">
    <property type="entry name" value="2-AMINO-3-CARBOXYLMUCONATE-6-SEMIALDEHYDE DECARBOXYLASE"/>
    <property type="match status" value="1"/>
</dbReference>
<evidence type="ECO:0000256" key="1">
    <source>
        <dbReference type="ARBA" id="ARBA00023239"/>
    </source>
</evidence>
<dbReference type="GO" id="GO:0019748">
    <property type="term" value="P:secondary metabolic process"/>
    <property type="evidence" value="ECO:0007669"/>
    <property type="project" value="TreeGrafter"/>
</dbReference>
<evidence type="ECO:0000259" key="2">
    <source>
        <dbReference type="Pfam" id="PF04909"/>
    </source>
</evidence>
<evidence type="ECO:0000313" key="3">
    <source>
        <dbReference type="EMBL" id="AMV61993.1"/>
    </source>
</evidence>